<dbReference type="EMBL" id="CM042049">
    <property type="protein sequence ID" value="KAI3746818.1"/>
    <property type="molecule type" value="Genomic_DNA"/>
</dbReference>
<proteinExistence type="predicted"/>
<reference evidence="2" key="1">
    <citation type="journal article" date="2022" name="Mol. Ecol. Resour.">
        <title>The genomes of chicory, endive, great burdock and yacon provide insights into Asteraceae palaeo-polyploidization history and plant inulin production.</title>
        <authorList>
            <person name="Fan W."/>
            <person name="Wang S."/>
            <person name="Wang H."/>
            <person name="Wang A."/>
            <person name="Jiang F."/>
            <person name="Liu H."/>
            <person name="Zhao H."/>
            <person name="Xu D."/>
            <person name="Zhang Y."/>
        </authorList>
    </citation>
    <scope>NUCLEOTIDE SEQUENCE [LARGE SCALE GENOMIC DNA]</scope>
    <source>
        <strain evidence="2">cv. Niubang</strain>
    </source>
</reference>
<keyword evidence="2" id="KW-1185">Reference proteome</keyword>
<name>A0ACB9DK12_ARCLA</name>
<reference evidence="1 2" key="2">
    <citation type="journal article" date="2022" name="Mol. Ecol. Resour.">
        <title>The genomes of chicory, endive, great burdock and yacon provide insights into Asteraceae paleo-polyploidization history and plant inulin production.</title>
        <authorList>
            <person name="Fan W."/>
            <person name="Wang S."/>
            <person name="Wang H."/>
            <person name="Wang A."/>
            <person name="Jiang F."/>
            <person name="Liu H."/>
            <person name="Zhao H."/>
            <person name="Xu D."/>
            <person name="Zhang Y."/>
        </authorList>
    </citation>
    <scope>NUCLEOTIDE SEQUENCE [LARGE SCALE GENOMIC DNA]</scope>
    <source>
        <strain evidence="2">cv. Niubang</strain>
    </source>
</reference>
<sequence length="579" mass="66786">MLRTLCRLSTREVLNLKISFRSQSRCGGWPLEMEDLKTLKTIVQDKITCRTRVDPGLVEFLHNPPYIPMTNVPRVPTTANIPEIHEYQHPKPIAKWSEQESALNELAKKAKRLLIISIPNDIFQALDSCEISKDLWLELKKQLEGGAKNLKNNRALCINEYFSFKALPSESIQSTNNRYNFLTNKCKRYGINRTSEENIVSQENRILKLMAPVGGPLALVGNATKVQNKGKKEKMTEDVQKKKKKKKVAYKGRDKRDDRGRGYGELRKFVREEHGEHRQDERGGDERRGGKKMDDRECRSNANKGKPVREATFFKKKAEYYTQRSLMAEQEYLLTDESSDEGDNNALFCGMTKVNTSDGDSEVSTSDSSSNDFEKKLFELQNNFLSCKNTCLELEKKLAFFKRESRLLTQEKDKLYLEKKSLVSEHISEKNVLKEKIGLFRFGHPETQTQMDFVCMMIPEKELSSEAPEFVPTSMEEKLFKRFLENYLRKIYENHFLNHPDITSEVHEIFQQDLLKCLSVPEVVPCTLKNINISKDTNDRQGNTCLENYASIHRDFLDSDSESESESSSVDEETSSVEQ</sequence>
<comment type="caution">
    <text evidence="1">The sequence shown here is derived from an EMBL/GenBank/DDBJ whole genome shotgun (WGS) entry which is preliminary data.</text>
</comment>
<gene>
    <name evidence="1" type="ORF">L6452_09259</name>
</gene>
<organism evidence="1 2">
    <name type="scientific">Arctium lappa</name>
    <name type="common">Greater burdock</name>
    <name type="synonym">Lappa major</name>
    <dbReference type="NCBI Taxonomy" id="4217"/>
    <lineage>
        <taxon>Eukaryota</taxon>
        <taxon>Viridiplantae</taxon>
        <taxon>Streptophyta</taxon>
        <taxon>Embryophyta</taxon>
        <taxon>Tracheophyta</taxon>
        <taxon>Spermatophyta</taxon>
        <taxon>Magnoliopsida</taxon>
        <taxon>eudicotyledons</taxon>
        <taxon>Gunneridae</taxon>
        <taxon>Pentapetalae</taxon>
        <taxon>asterids</taxon>
        <taxon>campanulids</taxon>
        <taxon>Asterales</taxon>
        <taxon>Asteraceae</taxon>
        <taxon>Carduoideae</taxon>
        <taxon>Cardueae</taxon>
        <taxon>Arctiinae</taxon>
        <taxon>Arctium</taxon>
    </lineage>
</organism>
<accession>A0ACB9DK12</accession>
<dbReference type="Proteomes" id="UP001055879">
    <property type="component" value="Linkage Group LG03"/>
</dbReference>
<protein>
    <submittedName>
        <fullName evidence="1">Uncharacterized protein</fullName>
    </submittedName>
</protein>
<evidence type="ECO:0000313" key="2">
    <source>
        <dbReference type="Proteomes" id="UP001055879"/>
    </source>
</evidence>
<evidence type="ECO:0000313" key="1">
    <source>
        <dbReference type="EMBL" id="KAI3746818.1"/>
    </source>
</evidence>